<keyword evidence="2" id="KW-0678">Repressor</keyword>
<organism evidence="5 6">
    <name type="scientific">Camelina sativa</name>
    <name type="common">False flax</name>
    <name type="synonym">Myagrum sativum</name>
    <dbReference type="NCBI Taxonomy" id="90675"/>
    <lineage>
        <taxon>Eukaryota</taxon>
        <taxon>Viridiplantae</taxon>
        <taxon>Streptophyta</taxon>
        <taxon>Embryophyta</taxon>
        <taxon>Tracheophyta</taxon>
        <taxon>Spermatophyta</taxon>
        <taxon>Magnoliopsida</taxon>
        <taxon>eudicotyledons</taxon>
        <taxon>Gunneridae</taxon>
        <taxon>Pentapetalae</taxon>
        <taxon>rosids</taxon>
        <taxon>malvids</taxon>
        <taxon>Brassicales</taxon>
        <taxon>Brassicaceae</taxon>
        <taxon>Camelineae</taxon>
        <taxon>Camelina</taxon>
    </lineage>
</organism>
<evidence type="ECO:0000256" key="3">
    <source>
        <dbReference type="ARBA" id="ARBA00023242"/>
    </source>
</evidence>
<evidence type="ECO:0000313" key="6">
    <source>
        <dbReference type="RefSeq" id="XP_010498949.1"/>
    </source>
</evidence>
<evidence type="ECO:0000313" key="5">
    <source>
        <dbReference type="Proteomes" id="UP000694864"/>
    </source>
</evidence>
<evidence type="ECO:0000256" key="2">
    <source>
        <dbReference type="ARBA" id="ARBA00022491"/>
    </source>
</evidence>
<dbReference type="GeneID" id="104776551"/>
<keyword evidence="5" id="KW-1185">Reference proteome</keyword>
<dbReference type="RefSeq" id="XP_010498949.1">
    <property type="nucleotide sequence ID" value="XM_010500647.1"/>
</dbReference>
<dbReference type="PANTHER" id="PTHR12346">
    <property type="entry name" value="SIN3B-RELATED"/>
    <property type="match status" value="1"/>
</dbReference>
<gene>
    <name evidence="6" type="primary">LOC104776551</name>
</gene>
<protein>
    <submittedName>
        <fullName evidence="6">Paired amphipathic helix protein Sin3-like 3</fullName>
    </submittedName>
</protein>
<dbReference type="InterPro" id="IPR003822">
    <property type="entry name" value="PAH"/>
</dbReference>
<reference evidence="5" key="1">
    <citation type="journal article" date="2014" name="Nat. Commun.">
        <title>The emerging biofuel crop Camelina sativa retains a highly undifferentiated hexaploid genome structure.</title>
        <authorList>
            <person name="Kagale S."/>
            <person name="Koh C."/>
            <person name="Nixon J."/>
            <person name="Bollina V."/>
            <person name="Clarke W.E."/>
            <person name="Tuteja R."/>
            <person name="Spillane C."/>
            <person name="Robinson S.J."/>
            <person name="Links M.G."/>
            <person name="Clarke C."/>
            <person name="Higgins E.E."/>
            <person name="Huebert T."/>
            <person name="Sharpe A.G."/>
            <person name="Parkin I.A."/>
        </authorList>
    </citation>
    <scope>NUCLEOTIDE SEQUENCE [LARGE SCALE GENOMIC DNA]</scope>
    <source>
        <strain evidence="5">cv. DH55</strain>
    </source>
</reference>
<accession>A0ABM0YCI7</accession>
<dbReference type="Gene3D" id="1.20.1160.11">
    <property type="entry name" value="Paired amphipathic helix"/>
    <property type="match status" value="1"/>
</dbReference>
<dbReference type="InterPro" id="IPR036600">
    <property type="entry name" value="PAH_sf"/>
</dbReference>
<keyword evidence="3 4" id="KW-0539">Nucleus</keyword>
<dbReference type="SUPFAM" id="SSF47762">
    <property type="entry name" value="PAH2 domain"/>
    <property type="match status" value="1"/>
</dbReference>
<sequence>MVGGGSKHVGEGSKPKKTKDDAYAYLTAVRNHFHNDKNKYDDFVTIMYNFKTRSIDRDDCIKKVEKLLRGQRNLISGFNAFLPESLEITNYYSGAGEGR</sequence>
<evidence type="ECO:0000256" key="4">
    <source>
        <dbReference type="PROSITE-ProRule" id="PRU00810"/>
    </source>
</evidence>
<dbReference type="Proteomes" id="UP000694864">
    <property type="component" value="Chromosome 3"/>
</dbReference>
<proteinExistence type="predicted"/>
<dbReference type="PROSITE" id="PS51477">
    <property type="entry name" value="PAH"/>
    <property type="match status" value="1"/>
</dbReference>
<reference evidence="6" key="2">
    <citation type="submission" date="2025-08" db="UniProtKB">
        <authorList>
            <consortium name="RefSeq"/>
        </authorList>
    </citation>
    <scope>IDENTIFICATION</scope>
    <source>
        <tissue evidence="6">Leaf</tissue>
    </source>
</reference>
<dbReference type="Pfam" id="PF02671">
    <property type="entry name" value="PAH"/>
    <property type="match status" value="1"/>
</dbReference>
<name>A0ABM0YCI7_CAMSA</name>
<dbReference type="InterPro" id="IPR039774">
    <property type="entry name" value="Sin3-like"/>
</dbReference>
<dbReference type="PANTHER" id="PTHR12346:SF0">
    <property type="entry name" value="SIN3A, ISOFORM G"/>
    <property type="match status" value="1"/>
</dbReference>
<comment type="subcellular location">
    <subcellularLocation>
        <location evidence="1 4">Nucleus</location>
    </subcellularLocation>
</comment>
<evidence type="ECO:0000256" key="1">
    <source>
        <dbReference type="ARBA" id="ARBA00004123"/>
    </source>
</evidence>